<dbReference type="EMBL" id="JAJVCN010000002">
    <property type="protein sequence ID" value="MCE7007102.1"/>
    <property type="molecule type" value="Genomic_DNA"/>
</dbReference>
<dbReference type="PANTHER" id="PTHR10133">
    <property type="entry name" value="DNA POLYMERASE I"/>
    <property type="match status" value="1"/>
</dbReference>
<dbReference type="Gene3D" id="3.30.70.370">
    <property type="match status" value="1"/>
</dbReference>
<dbReference type="Gene3D" id="1.10.150.20">
    <property type="entry name" value="5' to 3' exonuclease, C-terminal subdomain"/>
    <property type="match status" value="1"/>
</dbReference>
<dbReference type="RefSeq" id="WP_233728494.1">
    <property type="nucleotide sequence ID" value="NZ_JAJVCN010000002.1"/>
</dbReference>
<protein>
    <submittedName>
        <fullName evidence="2">DNA polymerase</fullName>
    </submittedName>
</protein>
<accession>A0ABS8ZHX0</accession>
<dbReference type="InterPro" id="IPR002298">
    <property type="entry name" value="DNA_polymerase_A"/>
</dbReference>
<dbReference type="SUPFAM" id="SSF56672">
    <property type="entry name" value="DNA/RNA polymerases"/>
    <property type="match status" value="1"/>
</dbReference>
<organism evidence="2 3">
    <name type="scientific">Kibdelosporangium philippinense</name>
    <dbReference type="NCBI Taxonomy" id="211113"/>
    <lineage>
        <taxon>Bacteria</taxon>
        <taxon>Bacillati</taxon>
        <taxon>Actinomycetota</taxon>
        <taxon>Actinomycetes</taxon>
        <taxon>Pseudonocardiales</taxon>
        <taxon>Pseudonocardiaceae</taxon>
        <taxon>Kibdelosporangium</taxon>
    </lineage>
</organism>
<gene>
    <name evidence="2" type="ORF">LWC34_30370</name>
</gene>
<dbReference type="InterPro" id="IPR043502">
    <property type="entry name" value="DNA/RNA_pol_sf"/>
</dbReference>
<feature type="domain" description="DNA-directed DNA polymerase family A palm" evidence="1">
    <location>
        <begin position="3"/>
        <end position="132"/>
    </location>
</feature>
<reference evidence="2 3" key="1">
    <citation type="submission" date="2021-12" db="EMBL/GenBank/DDBJ databases">
        <title>Genome sequence of Kibdelosporangium philippinense ATCC 49844.</title>
        <authorList>
            <person name="Fedorov E.A."/>
            <person name="Omeragic M."/>
            <person name="Shalygina K.F."/>
            <person name="Maclea K.S."/>
        </authorList>
    </citation>
    <scope>NUCLEOTIDE SEQUENCE [LARGE SCALE GENOMIC DNA]</scope>
    <source>
        <strain evidence="2 3">ATCC 49844</strain>
    </source>
</reference>
<name>A0ABS8ZHX0_9PSEU</name>
<comment type="caution">
    <text evidence="2">The sequence shown here is derived from an EMBL/GenBank/DDBJ whole genome shotgun (WGS) entry which is preliminary data.</text>
</comment>
<evidence type="ECO:0000313" key="3">
    <source>
        <dbReference type="Proteomes" id="UP001521150"/>
    </source>
</evidence>
<keyword evidence="3" id="KW-1185">Reference proteome</keyword>
<evidence type="ECO:0000313" key="2">
    <source>
        <dbReference type="EMBL" id="MCE7007102.1"/>
    </source>
</evidence>
<dbReference type="InterPro" id="IPR001098">
    <property type="entry name" value="DNA-dir_DNA_pol_A_palm_dom"/>
</dbReference>
<dbReference type="SMART" id="SM00482">
    <property type="entry name" value="POLAc"/>
    <property type="match status" value="1"/>
</dbReference>
<dbReference type="Pfam" id="PF00476">
    <property type="entry name" value="DNA_pol_A"/>
    <property type="match status" value="1"/>
</dbReference>
<dbReference type="Proteomes" id="UP001521150">
    <property type="component" value="Unassembled WGS sequence"/>
</dbReference>
<dbReference type="PANTHER" id="PTHR10133:SF62">
    <property type="entry name" value="DNA POLYMERASE THETA"/>
    <property type="match status" value="1"/>
</dbReference>
<proteinExistence type="predicted"/>
<evidence type="ECO:0000259" key="1">
    <source>
        <dbReference type="SMART" id="SM00482"/>
    </source>
</evidence>
<sequence>MEKDGKEYKASKMTNFTRVFGGGARPVSEQAGIPLDTAKSVVEAFDRRYPGVAARSRKLQYTASRDGSITTPSGRRLPVDPARAYSALNYEIQSTSRDVTCRGLIRLHKKGYTPYLRLPIHDEVVTSLPAAKAEWGAREIAQHMAEQMGPVHIDTEYEIGQRSWGSLYGADY</sequence>